<evidence type="ECO:0000256" key="2">
    <source>
        <dbReference type="ARBA" id="ARBA00022448"/>
    </source>
</evidence>
<dbReference type="PROSITE" id="PS51214">
    <property type="entry name" value="IBB"/>
    <property type="match status" value="1"/>
</dbReference>
<evidence type="ECO:0000256" key="7">
    <source>
        <dbReference type="SAM" id="MobiDB-lite"/>
    </source>
</evidence>
<dbReference type="InterPro" id="IPR024931">
    <property type="entry name" value="Importin_alpha"/>
</dbReference>
<dbReference type="PANTHER" id="PTHR23316">
    <property type="entry name" value="IMPORTIN ALPHA"/>
    <property type="match status" value="1"/>
</dbReference>
<dbReference type="Proteomes" id="UP000789390">
    <property type="component" value="Unassembled WGS sequence"/>
</dbReference>
<reference evidence="9" key="1">
    <citation type="submission" date="2021-11" db="EMBL/GenBank/DDBJ databases">
        <authorList>
            <person name="Schell T."/>
        </authorList>
    </citation>
    <scope>NUCLEOTIDE SEQUENCE</scope>
    <source>
        <strain evidence="9">M5</strain>
    </source>
</reference>
<dbReference type="InterPro" id="IPR032413">
    <property type="entry name" value="Arm_3"/>
</dbReference>
<dbReference type="GO" id="GO:0006607">
    <property type="term" value="P:NLS-bearing protein import into nucleus"/>
    <property type="evidence" value="ECO:0007669"/>
    <property type="project" value="UniProtKB-ARBA"/>
</dbReference>
<organism evidence="9 10">
    <name type="scientific">Daphnia galeata</name>
    <dbReference type="NCBI Taxonomy" id="27404"/>
    <lineage>
        <taxon>Eukaryota</taxon>
        <taxon>Metazoa</taxon>
        <taxon>Ecdysozoa</taxon>
        <taxon>Arthropoda</taxon>
        <taxon>Crustacea</taxon>
        <taxon>Branchiopoda</taxon>
        <taxon>Diplostraca</taxon>
        <taxon>Cladocera</taxon>
        <taxon>Anomopoda</taxon>
        <taxon>Daphniidae</taxon>
        <taxon>Daphnia</taxon>
    </lineage>
</organism>
<gene>
    <name evidence="9" type="ORF">DGAL_LOCUS3268</name>
</gene>
<keyword evidence="2 5" id="KW-0813">Transport</keyword>
<evidence type="ECO:0000256" key="5">
    <source>
        <dbReference type="PIRNR" id="PIRNR005673"/>
    </source>
</evidence>
<comment type="similarity">
    <text evidence="1 5">Belongs to the importin alpha family.</text>
</comment>
<feature type="repeat" description="ARM" evidence="6">
    <location>
        <begin position="325"/>
        <end position="357"/>
    </location>
</feature>
<feature type="compositionally biased region" description="Polar residues" evidence="7">
    <location>
        <begin position="497"/>
        <end position="514"/>
    </location>
</feature>
<dbReference type="InterPro" id="IPR002652">
    <property type="entry name" value="Importin-a_IBB"/>
</dbReference>
<evidence type="ECO:0000256" key="1">
    <source>
        <dbReference type="ARBA" id="ARBA00010394"/>
    </source>
</evidence>
<keyword evidence="10" id="KW-1185">Reference proteome</keyword>
<dbReference type="InterPro" id="IPR011989">
    <property type="entry name" value="ARM-like"/>
</dbReference>
<evidence type="ECO:0000256" key="3">
    <source>
        <dbReference type="ARBA" id="ARBA00022737"/>
    </source>
</evidence>
<dbReference type="GO" id="GO:0005634">
    <property type="term" value="C:nucleus"/>
    <property type="evidence" value="ECO:0007669"/>
    <property type="project" value="UniProtKB-ARBA"/>
</dbReference>
<evidence type="ECO:0000256" key="4">
    <source>
        <dbReference type="ARBA" id="ARBA00022927"/>
    </source>
</evidence>
<dbReference type="PIRSF" id="PIRSF005673">
    <property type="entry name" value="Importin_alpha"/>
    <property type="match status" value="1"/>
</dbReference>
<keyword evidence="3" id="KW-0677">Repeat</keyword>
<proteinExistence type="inferred from homology"/>
<dbReference type="Gene3D" id="1.20.5.690">
    <property type="entry name" value="Importin-alpha, importin-beta-binding domain"/>
    <property type="match status" value="1"/>
</dbReference>
<protein>
    <recommendedName>
        <fullName evidence="5">Importin subunit alpha</fullName>
    </recommendedName>
</protein>
<dbReference type="PROSITE" id="PS50176">
    <property type="entry name" value="ARM_REPEAT"/>
    <property type="match status" value="3"/>
</dbReference>
<dbReference type="InterPro" id="IPR000225">
    <property type="entry name" value="Armadillo"/>
</dbReference>
<feature type="repeat" description="ARM" evidence="6">
    <location>
        <begin position="241"/>
        <end position="283"/>
    </location>
</feature>
<dbReference type="GO" id="GO:0005737">
    <property type="term" value="C:cytoplasm"/>
    <property type="evidence" value="ECO:0007669"/>
    <property type="project" value="InterPro"/>
</dbReference>
<feature type="compositionally biased region" description="Basic and acidic residues" evidence="7">
    <location>
        <begin position="9"/>
        <end position="24"/>
    </location>
</feature>
<dbReference type="SMART" id="SM00185">
    <property type="entry name" value="ARM"/>
    <property type="match status" value="8"/>
</dbReference>
<dbReference type="InterPro" id="IPR016024">
    <property type="entry name" value="ARM-type_fold"/>
</dbReference>
<feature type="region of interest" description="Disordered" evidence="7">
    <location>
        <begin position="490"/>
        <end position="522"/>
    </location>
</feature>
<dbReference type="SUPFAM" id="SSF48371">
    <property type="entry name" value="ARM repeat"/>
    <property type="match status" value="1"/>
</dbReference>
<evidence type="ECO:0000256" key="6">
    <source>
        <dbReference type="PROSITE-ProRule" id="PRU00259"/>
    </source>
</evidence>
<dbReference type="Pfam" id="PF16186">
    <property type="entry name" value="Arm_3"/>
    <property type="match status" value="1"/>
</dbReference>
<dbReference type="GO" id="GO:0061608">
    <property type="term" value="F:nuclear import signal receptor activity"/>
    <property type="evidence" value="ECO:0007669"/>
    <property type="project" value="InterPro"/>
</dbReference>
<keyword evidence="4 5" id="KW-0653">Protein transport</keyword>
<sequence length="522" mass="56797">MPTEANPSRLKDFKNKGRDVEEMRRRRTEVNVELRKAKKEDHLLKRRNLEVDDEPLSPLQEQNRMAAANMTIEDIVNGINSGDENKEITATHAARKILSRERNPPIDILINANVVPKLVEFLSRVSNPDLQFESAWALTNIASGTSDQTKAVVSAGAVAGFISLLGSPHPVVAEQAVWALGNIAGDGPELRDHVIEQGIIKPLLTLIKPDTSATFLRNVTWTLSNLCRNKNPPPSVPAVRQLLPALAHLIHNNDKEILADACWALSYLTDGPNERIQEVVDAGVVPRLVALLDHTEVSVITPTLRTIGNIVTGSDVQTDSVLAAGACPLLAKLLEHSKMNITKEAAWTVSNIAAGNSVQIQALITNNVIRPLVEVLAKGDFKCQKEAAWAITNITLGGNVEQIALLCQFGAIAPLCNLLEVKEPKTILVVLDGLANILAAAEKMGELEKVSLHVEECGGLDRIESLQSHDNVEIYHKSLAILEQYFSTEGDEDSELAPSTSQSGNYEFNNQPTQAPEGGFSF</sequence>
<dbReference type="Pfam" id="PF00514">
    <property type="entry name" value="Arm"/>
    <property type="match status" value="8"/>
</dbReference>
<dbReference type="FunFam" id="1.25.10.10:FF:000009">
    <property type="entry name" value="Importin subunit alpha"/>
    <property type="match status" value="1"/>
</dbReference>
<dbReference type="EMBL" id="CAKKLH010000047">
    <property type="protein sequence ID" value="CAH0100973.1"/>
    <property type="molecule type" value="Genomic_DNA"/>
</dbReference>
<dbReference type="OrthoDB" id="29145at2759"/>
<dbReference type="Pfam" id="PF01749">
    <property type="entry name" value="IBB"/>
    <property type="match status" value="1"/>
</dbReference>
<feature type="domain" description="IBB" evidence="8">
    <location>
        <begin position="1"/>
        <end position="56"/>
    </location>
</feature>
<evidence type="ECO:0000259" key="8">
    <source>
        <dbReference type="PROSITE" id="PS51214"/>
    </source>
</evidence>
<accession>A0A8J2WJH8</accession>
<name>A0A8J2WJH8_9CRUS</name>
<dbReference type="InterPro" id="IPR036975">
    <property type="entry name" value="Importin-a_IBB_sf"/>
</dbReference>
<comment type="caution">
    <text evidence="9">The sequence shown here is derived from an EMBL/GenBank/DDBJ whole genome shotgun (WGS) entry which is preliminary data.</text>
</comment>
<dbReference type="AlphaFoldDB" id="A0A8J2WJH8"/>
<feature type="region of interest" description="Disordered" evidence="7">
    <location>
        <begin position="1"/>
        <end position="24"/>
    </location>
</feature>
<dbReference type="Gene3D" id="1.25.10.10">
    <property type="entry name" value="Leucine-rich Repeat Variant"/>
    <property type="match status" value="1"/>
</dbReference>
<evidence type="ECO:0000313" key="10">
    <source>
        <dbReference type="Proteomes" id="UP000789390"/>
    </source>
</evidence>
<evidence type="ECO:0000313" key="9">
    <source>
        <dbReference type="EMBL" id="CAH0100973.1"/>
    </source>
</evidence>
<feature type="repeat" description="ARM" evidence="6">
    <location>
        <begin position="113"/>
        <end position="156"/>
    </location>
</feature>